<evidence type="ECO:0000313" key="2">
    <source>
        <dbReference type="Proteomes" id="UP000541444"/>
    </source>
</evidence>
<dbReference type="PANTHER" id="PTHR14030">
    <property type="entry name" value="MITOTIC CHECKPOINT SERINE/THREONINE-PROTEIN KINASE BUB1"/>
    <property type="match status" value="1"/>
</dbReference>
<protein>
    <submittedName>
        <fullName evidence="1">Uncharacterized protein</fullName>
    </submittedName>
</protein>
<feature type="non-terminal residue" evidence="1">
    <location>
        <position position="1"/>
    </location>
</feature>
<keyword evidence="2" id="KW-1185">Reference proteome</keyword>
<accession>A0A7J7M9S8</accession>
<gene>
    <name evidence="1" type="ORF">GIB67_016336</name>
</gene>
<dbReference type="EMBL" id="JACGCM010001690">
    <property type="protein sequence ID" value="KAF6151524.1"/>
    <property type="molecule type" value="Genomic_DNA"/>
</dbReference>
<dbReference type="OrthoDB" id="248495at2759"/>
<dbReference type="GO" id="GO:0007094">
    <property type="term" value="P:mitotic spindle assembly checkpoint signaling"/>
    <property type="evidence" value="ECO:0007669"/>
    <property type="project" value="InterPro"/>
</dbReference>
<proteinExistence type="predicted"/>
<dbReference type="PANTHER" id="PTHR14030:SF2">
    <property type="entry name" value="OS11G0128700 PROTEIN"/>
    <property type="match status" value="1"/>
</dbReference>
<dbReference type="AlphaFoldDB" id="A0A7J7M9S8"/>
<organism evidence="1 2">
    <name type="scientific">Kingdonia uniflora</name>
    <dbReference type="NCBI Taxonomy" id="39325"/>
    <lineage>
        <taxon>Eukaryota</taxon>
        <taxon>Viridiplantae</taxon>
        <taxon>Streptophyta</taxon>
        <taxon>Embryophyta</taxon>
        <taxon>Tracheophyta</taxon>
        <taxon>Spermatophyta</taxon>
        <taxon>Magnoliopsida</taxon>
        <taxon>Ranunculales</taxon>
        <taxon>Circaeasteraceae</taxon>
        <taxon>Kingdonia</taxon>
    </lineage>
</organism>
<name>A0A7J7M9S8_9MAGN</name>
<reference evidence="1 2" key="1">
    <citation type="journal article" date="2020" name="IScience">
        <title>Genome Sequencing of the Endangered Kingdonia uniflora (Circaeasteraceae, Ranunculales) Reveals Potential Mechanisms of Evolutionary Specialization.</title>
        <authorList>
            <person name="Sun Y."/>
            <person name="Deng T."/>
            <person name="Zhang A."/>
            <person name="Moore M.J."/>
            <person name="Landis J.B."/>
            <person name="Lin N."/>
            <person name="Zhang H."/>
            <person name="Zhang X."/>
            <person name="Huang J."/>
            <person name="Zhang X."/>
            <person name="Sun H."/>
            <person name="Wang H."/>
        </authorList>
    </citation>
    <scope>NUCLEOTIDE SEQUENCE [LARGE SCALE GENOMIC DNA]</scope>
    <source>
        <strain evidence="1">TB1705</strain>
        <tissue evidence="1">Leaf</tissue>
    </source>
</reference>
<evidence type="ECO:0000313" key="1">
    <source>
        <dbReference type="EMBL" id="KAF6151524.1"/>
    </source>
</evidence>
<dbReference type="Proteomes" id="UP000541444">
    <property type="component" value="Unassembled WGS sequence"/>
</dbReference>
<dbReference type="GO" id="GO:0004672">
    <property type="term" value="F:protein kinase activity"/>
    <property type="evidence" value="ECO:0007669"/>
    <property type="project" value="TreeGrafter"/>
</dbReference>
<sequence length="380" mass="43359">QGSRRTYWVWRCFQEVRPISIESKRPSSVYNDETIVVKFVDTAIVGKSEAEDACHHGSVGPTINLKEAMNDINNDVCTISWLLVVRDCTLSDSSWTGTEQKTLDKQDRGVSSRFEVFVDESLDNEMDFSYHNKENVDATLPKKHNAETHMLLQQTFEIYVDGDDNGIDIEDYAPRVHTFVFPRPNDGSTDTHMNSSANLIHKEDTVVGRFVGSVVADKPEVENACQHGLVELTINLKEAMETISGMFGKPLDFMKINRSKKQGKFVEKREDCDVFSILPDDDLKSQQQLHASLCSSSKLGSWEVVNVSCLDQLCLQSRPWMISMRCLGSHWTSSSMAYFRLVHFGCLLFFETRNIFYDTEKPYFKHCLRLFCYHLEVLGG</sequence>
<dbReference type="InterPro" id="IPR015661">
    <property type="entry name" value="Bub1/Mad3"/>
</dbReference>
<comment type="caution">
    <text evidence="1">The sequence shown here is derived from an EMBL/GenBank/DDBJ whole genome shotgun (WGS) entry which is preliminary data.</text>
</comment>
<dbReference type="GO" id="GO:0051754">
    <property type="term" value="P:meiotic sister chromatid cohesion, centromeric"/>
    <property type="evidence" value="ECO:0007669"/>
    <property type="project" value="TreeGrafter"/>
</dbReference>